<accession>A0A2T0QKZ2</accession>
<evidence type="ECO:0000256" key="1">
    <source>
        <dbReference type="ARBA" id="ARBA00008791"/>
    </source>
</evidence>
<dbReference type="AlphaFoldDB" id="A0A2T0QKZ2"/>
<keyword evidence="4" id="KW-1185">Reference proteome</keyword>
<reference evidence="3 4" key="1">
    <citation type="submission" date="2018-03" db="EMBL/GenBank/DDBJ databases">
        <title>Genomic Encyclopedia of Archaeal and Bacterial Type Strains, Phase II (KMG-II): from individual species to whole genera.</title>
        <authorList>
            <person name="Goeker M."/>
        </authorList>
    </citation>
    <scope>NUCLEOTIDE SEQUENCE [LARGE SCALE GENOMIC DNA]</scope>
    <source>
        <strain evidence="3 4">DSM 19711</strain>
    </source>
</reference>
<dbReference type="PANTHER" id="PTHR46268:SF6">
    <property type="entry name" value="UNIVERSAL STRESS PROTEIN UP12"/>
    <property type="match status" value="1"/>
</dbReference>
<dbReference type="InterPro" id="IPR006016">
    <property type="entry name" value="UspA"/>
</dbReference>
<feature type="domain" description="UspA" evidence="2">
    <location>
        <begin position="3"/>
        <end position="129"/>
    </location>
</feature>
<gene>
    <name evidence="3" type="ORF">CLV37_1421</name>
</gene>
<dbReference type="PRINTS" id="PR01438">
    <property type="entry name" value="UNVRSLSTRESS"/>
</dbReference>
<proteinExistence type="inferred from homology"/>
<comment type="caution">
    <text evidence="3">The sequence shown here is derived from an EMBL/GenBank/DDBJ whole genome shotgun (WGS) entry which is preliminary data.</text>
</comment>
<dbReference type="RefSeq" id="WP_106215759.1">
    <property type="nucleotide sequence ID" value="NZ_PVZF01000042.1"/>
</dbReference>
<dbReference type="OrthoDB" id="5419113at2"/>
<evidence type="ECO:0000313" key="3">
    <source>
        <dbReference type="EMBL" id="PRY04968.1"/>
    </source>
</evidence>
<protein>
    <submittedName>
        <fullName evidence="3">Nucleotide-binding universal stress UspA family protein</fullName>
    </submittedName>
</protein>
<dbReference type="Proteomes" id="UP000238083">
    <property type="component" value="Unassembled WGS sequence"/>
</dbReference>
<name>A0A2T0QKZ2_9ACTN</name>
<dbReference type="PANTHER" id="PTHR46268">
    <property type="entry name" value="STRESS RESPONSE PROTEIN NHAX"/>
    <property type="match status" value="1"/>
</dbReference>
<comment type="similarity">
    <text evidence="1">Belongs to the universal stress protein A family.</text>
</comment>
<dbReference type="Gene3D" id="3.40.50.620">
    <property type="entry name" value="HUPs"/>
    <property type="match status" value="1"/>
</dbReference>
<dbReference type="CDD" id="cd00293">
    <property type="entry name" value="USP-like"/>
    <property type="match status" value="1"/>
</dbReference>
<organism evidence="3 4">
    <name type="scientific">Kineococcus rhizosphaerae</name>
    <dbReference type="NCBI Taxonomy" id="559628"/>
    <lineage>
        <taxon>Bacteria</taxon>
        <taxon>Bacillati</taxon>
        <taxon>Actinomycetota</taxon>
        <taxon>Actinomycetes</taxon>
        <taxon>Kineosporiales</taxon>
        <taxon>Kineosporiaceae</taxon>
        <taxon>Kineococcus</taxon>
    </lineage>
</organism>
<dbReference type="EMBL" id="PVZF01000042">
    <property type="protein sequence ID" value="PRY04968.1"/>
    <property type="molecule type" value="Genomic_DNA"/>
</dbReference>
<sequence length="134" mass="14454">MSIVVGYVPDGTGFLAVTEAVQQARWRGSDVVVVNTVDRAGYTRPTAADERDLDALQARLTDEGVPFRIEHRDASSTSVAEVILEIAEEIGAELIVVGLHRLSPVRKALLGSTAQRVLLEATCPVLAVRASERF</sequence>
<evidence type="ECO:0000313" key="4">
    <source>
        <dbReference type="Proteomes" id="UP000238083"/>
    </source>
</evidence>
<dbReference type="InterPro" id="IPR006015">
    <property type="entry name" value="Universal_stress_UspA"/>
</dbReference>
<dbReference type="InterPro" id="IPR014729">
    <property type="entry name" value="Rossmann-like_a/b/a_fold"/>
</dbReference>
<dbReference type="Pfam" id="PF00582">
    <property type="entry name" value="Usp"/>
    <property type="match status" value="1"/>
</dbReference>
<evidence type="ECO:0000259" key="2">
    <source>
        <dbReference type="Pfam" id="PF00582"/>
    </source>
</evidence>
<dbReference type="SUPFAM" id="SSF52402">
    <property type="entry name" value="Adenine nucleotide alpha hydrolases-like"/>
    <property type="match status" value="1"/>
</dbReference>